<gene>
    <name evidence="1" type="ORF">BV898_13418</name>
</gene>
<dbReference type="Proteomes" id="UP000192578">
    <property type="component" value="Unassembled WGS sequence"/>
</dbReference>
<dbReference type="OrthoDB" id="10040947at2759"/>
<keyword evidence="2" id="KW-1185">Reference proteome</keyword>
<reference evidence="2" key="1">
    <citation type="submission" date="2017-01" db="EMBL/GenBank/DDBJ databases">
        <title>Comparative genomics of anhydrobiosis in the tardigrade Hypsibius dujardini.</title>
        <authorList>
            <person name="Yoshida Y."/>
            <person name="Koutsovoulos G."/>
            <person name="Laetsch D."/>
            <person name="Stevens L."/>
            <person name="Kumar S."/>
            <person name="Horikawa D."/>
            <person name="Ishino K."/>
            <person name="Komine S."/>
            <person name="Tomita M."/>
            <person name="Blaxter M."/>
            <person name="Arakawa K."/>
        </authorList>
    </citation>
    <scope>NUCLEOTIDE SEQUENCE [LARGE SCALE GENOMIC DNA]</scope>
    <source>
        <strain evidence="2">Z151</strain>
    </source>
</reference>
<proteinExistence type="predicted"/>
<organism evidence="1 2">
    <name type="scientific">Hypsibius exemplaris</name>
    <name type="common">Freshwater tardigrade</name>
    <dbReference type="NCBI Taxonomy" id="2072580"/>
    <lineage>
        <taxon>Eukaryota</taxon>
        <taxon>Metazoa</taxon>
        <taxon>Ecdysozoa</taxon>
        <taxon>Tardigrada</taxon>
        <taxon>Eutardigrada</taxon>
        <taxon>Parachela</taxon>
        <taxon>Hypsibioidea</taxon>
        <taxon>Hypsibiidae</taxon>
        <taxon>Hypsibius</taxon>
    </lineage>
</organism>
<dbReference type="InterPro" id="IPR020339">
    <property type="entry name" value="C20orf85-like"/>
</dbReference>
<sequence>MVQTEDAERTNPVHQANYWRDHCIDENRREANWKSGYGKFLVGEQPKHRESKDKALRLPAPGRLSLGYDADIELDLTNRHIQRHFNNPQLHSHHKYPRLESYKVNFPERESKDVVHATHTDCLPKLETWAPPLPHTTSGQIGWLAAAPTDSFPGCGKPVRRRGDLAKKIGLPYEAW</sequence>
<dbReference type="Pfam" id="PF14945">
    <property type="entry name" value="LLC1"/>
    <property type="match status" value="1"/>
</dbReference>
<evidence type="ECO:0000313" key="2">
    <source>
        <dbReference type="Proteomes" id="UP000192578"/>
    </source>
</evidence>
<protein>
    <submittedName>
        <fullName evidence="1">Uncharacterized protein</fullName>
    </submittedName>
</protein>
<accession>A0A1W0WAQ5</accession>
<dbReference type="AlphaFoldDB" id="A0A1W0WAQ5"/>
<evidence type="ECO:0000313" key="1">
    <source>
        <dbReference type="EMBL" id="OQV12306.1"/>
    </source>
</evidence>
<comment type="caution">
    <text evidence="1">The sequence shown here is derived from an EMBL/GenBank/DDBJ whole genome shotgun (WGS) entry which is preliminary data.</text>
</comment>
<dbReference type="EMBL" id="MTYJ01000148">
    <property type="protein sequence ID" value="OQV12306.1"/>
    <property type="molecule type" value="Genomic_DNA"/>
</dbReference>
<name>A0A1W0WAQ5_HYPEX</name>